<accession>W9DU43</accession>
<gene>
    <name evidence="3" type="ORF">MettiDRAFT_0344</name>
</gene>
<organism evidence="3 4">
    <name type="scientific">Methanolobus tindarius DSM 2278</name>
    <dbReference type="NCBI Taxonomy" id="1090322"/>
    <lineage>
        <taxon>Archaea</taxon>
        <taxon>Methanobacteriati</taxon>
        <taxon>Methanobacteriota</taxon>
        <taxon>Stenosarchaea group</taxon>
        <taxon>Methanomicrobia</taxon>
        <taxon>Methanosarcinales</taxon>
        <taxon>Methanosarcinaceae</taxon>
        <taxon>Methanolobus</taxon>
    </lineage>
</organism>
<dbReference type="EMBL" id="AZAJ01000001">
    <property type="protein sequence ID" value="ETA66941.1"/>
    <property type="molecule type" value="Genomic_DNA"/>
</dbReference>
<reference evidence="3 4" key="1">
    <citation type="submission" date="2013-08" db="EMBL/GenBank/DDBJ databases">
        <authorList>
            <consortium name="DOE Joint Genome Institute"/>
            <person name="Eisen J."/>
            <person name="Huntemann M."/>
            <person name="Han J."/>
            <person name="Chen A."/>
            <person name="Kyrpides N."/>
            <person name="Mavromatis K."/>
            <person name="Markowitz V."/>
            <person name="Palaniappan K."/>
            <person name="Ivanova N."/>
            <person name="Schaumberg A."/>
            <person name="Pati A."/>
            <person name="Liolios K."/>
            <person name="Nordberg H.P."/>
            <person name="Cantor M.N."/>
            <person name="Hua S.X."/>
            <person name="Woyke T."/>
        </authorList>
    </citation>
    <scope>NUCLEOTIDE SEQUENCE [LARGE SCALE GENOMIC DNA]</scope>
    <source>
        <strain evidence="3 4">DSM 2278</strain>
    </source>
</reference>
<evidence type="ECO:0000256" key="1">
    <source>
        <dbReference type="SAM" id="Phobius"/>
    </source>
</evidence>
<keyword evidence="4" id="KW-1185">Reference proteome</keyword>
<dbReference type="Proteomes" id="UP000019483">
    <property type="component" value="Unassembled WGS sequence"/>
</dbReference>
<evidence type="ECO:0000259" key="2">
    <source>
        <dbReference type="Pfam" id="PF07790"/>
    </source>
</evidence>
<dbReference type="InterPro" id="IPR013373">
    <property type="entry name" value="Flagellin/pilin_N_arc"/>
</dbReference>
<dbReference type="AlphaFoldDB" id="W9DU43"/>
<protein>
    <recommendedName>
        <fullName evidence="2">Archaeal Type IV pilin N-terminal domain-containing protein</fullName>
    </recommendedName>
</protein>
<dbReference type="Pfam" id="PF07790">
    <property type="entry name" value="Pilin_N"/>
    <property type="match status" value="1"/>
</dbReference>
<sequence>MKMSNKFINNLSAASPVIGVMLMVVVTVILAAAVSSYSTGMLKGSEAVPSASFDVEMRVDIPYNNSANMSYIAITEITGDKIPTSDLKIITINPNARGDIKTMEVLPNSNNTVSMAFSSNSGNSNTGTSPYWNLGNFPTEGQFFGEYILEPGMTMVADEYSNYISDYYWDEDLGRYISYSSQGDSWKTAMQAMFADWCEGDPMDSYHIDPDTRTIHAGDVVTIKIVHMPTNKVIFTKDVVVTG</sequence>
<dbReference type="NCBIfam" id="TIGR02537">
    <property type="entry name" value="arch_flag_Nterm"/>
    <property type="match status" value="1"/>
</dbReference>
<keyword evidence="1" id="KW-0472">Membrane</keyword>
<keyword evidence="1" id="KW-1133">Transmembrane helix</keyword>
<keyword evidence="1" id="KW-0812">Transmembrane</keyword>
<proteinExistence type="predicted"/>
<evidence type="ECO:0000313" key="3">
    <source>
        <dbReference type="EMBL" id="ETA66941.1"/>
    </source>
</evidence>
<comment type="caution">
    <text evidence="3">The sequence shown here is derived from an EMBL/GenBank/DDBJ whole genome shotgun (WGS) entry which is preliminary data.</text>
</comment>
<dbReference type="InterPro" id="IPR012859">
    <property type="entry name" value="Pilin_N_archaeal"/>
</dbReference>
<feature type="domain" description="Archaeal Type IV pilin N-terminal" evidence="2">
    <location>
        <begin position="13"/>
        <end position="91"/>
    </location>
</feature>
<dbReference type="STRING" id="1090322.MettiDRAFT_0344"/>
<evidence type="ECO:0000313" key="4">
    <source>
        <dbReference type="Proteomes" id="UP000019483"/>
    </source>
</evidence>
<name>W9DU43_METTI</name>
<feature type="transmembrane region" description="Helical" evidence="1">
    <location>
        <begin position="12"/>
        <end position="34"/>
    </location>
</feature>